<comment type="caution">
    <text evidence="3">The sequence shown here is derived from an EMBL/GenBank/DDBJ whole genome shotgun (WGS) entry which is preliminary data.</text>
</comment>
<feature type="signal peptide" evidence="1">
    <location>
        <begin position="1"/>
        <end position="31"/>
    </location>
</feature>
<dbReference type="RefSeq" id="WP_184795395.1">
    <property type="nucleotide sequence ID" value="NZ_JACHMY010000001.1"/>
</dbReference>
<evidence type="ECO:0000313" key="3">
    <source>
        <dbReference type="EMBL" id="MBB5835794.1"/>
    </source>
</evidence>
<dbReference type="GO" id="GO:0033926">
    <property type="term" value="F:endo-alpha-N-acetylgalactosaminidase activity"/>
    <property type="evidence" value="ECO:0007669"/>
    <property type="project" value="InterPro"/>
</dbReference>
<accession>A0A7W9J5J6</accession>
<keyword evidence="4" id="KW-1185">Reference proteome</keyword>
<dbReference type="InterPro" id="IPR025706">
    <property type="entry name" value="Endoa_GalNAc"/>
</dbReference>
<keyword evidence="1" id="KW-0732">Signal</keyword>
<dbReference type="Proteomes" id="UP000549971">
    <property type="component" value="Unassembled WGS sequence"/>
</dbReference>
<evidence type="ECO:0000256" key="1">
    <source>
        <dbReference type="SAM" id="SignalP"/>
    </source>
</evidence>
<protein>
    <recommendedName>
        <fullName evidence="2">Endo-alpha-N-acetylgalactosaminidase domain-containing protein</fullName>
    </recommendedName>
</protein>
<evidence type="ECO:0000259" key="2">
    <source>
        <dbReference type="Pfam" id="PF12905"/>
    </source>
</evidence>
<gene>
    <name evidence="3" type="ORF">HDA39_002528</name>
</gene>
<reference evidence="3 4" key="1">
    <citation type="submission" date="2020-08" db="EMBL/GenBank/DDBJ databases">
        <title>Sequencing the genomes of 1000 actinobacteria strains.</title>
        <authorList>
            <person name="Klenk H.-P."/>
        </authorList>
    </citation>
    <scope>NUCLEOTIDE SEQUENCE [LARGE SCALE GENOMIC DNA]</scope>
    <source>
        <strain evidence="3 4">DSM 28967</strain>
    </source>
</reference>
<name>A0A7W9J5J6_9ACTN</name>
<dbReference type="Gene3D" id="2.60.120.260">
    <property type="entry name" value="Galactose-binding domain-like"/>
    <property type="match status" value="1"/>
</dbReference>
<dbReference type="EMBL" id="JACHMY010000001">
    <property type="protein sequence ID" value="MBB5835794.1"/>
    <property type="molecule type" value="Genomic_DNA"/>
</dbReference>
<organism evidence="3 4">
    <name type="scientific">Kribbella italica</name>
    <dbReference type="NCBI Taxonomy" id="1540520"/>
    <lineage>
        <taxon>Bacteria</taxon>
        <taxon>Bacillati</taxon>
        <taxon>Actinomycetota</taxon>
        <taxon>Actinomycetes</taxon>
        <taxon>Propionibacteriales</taxon>
        <taxon>Kribbellaceae</taxon>
        <taxon>Kribbella</taxon>
    </lineage>
</organism>
<feature type="chain" id="PRO_5030781813" description="Endo-alpha-N-acetylgalactosaminidase domain-containing protein" evidence="1">
    <location>
        <begin position="32"/>
        <end position="850"/>
    </location>
</feature>
<evidence type="ECO:0000313" key="4">
    <source>
        <dbReference type="Proteomes" id="UP000549971"/>
    </source>
</evidence>
<dbReference type="Gene3D" id="3.20.20.80">
    <property type="entry name" value="Glycosidases"/>
    <property type="match status" value="1"/>
</dbReference>
<proteinExistence type="predicted"/>
<dbReference type="Pfam" id="PF12905">
    <property type="entry name" value="Glyco_hydro_101"/>
    <property type="match status" value="1"/>
</dbReference>
<dbReference type="AlphaFoldDB" id="A0A7W9J5J6"/>
<feature type="domain" description="Endo-alpha-N-acetylgalactosaminidase" evidence="2">
    <location>
        <begin position="452"/>
        <end position="566"/>
    </location>
</feature>
<sequence length="850" mass="91753">MFRRPRGVLACGAAIAGLVIAAALTPPAARATPETTLLTTPQLSVAFDPQTGLPAKYRLPGREVLGAEREELRRAQWEYAGGRTGGDEYGKDIHVSRTDGASFEFTFTGTGVEYVTDRNSDKGKLDIFVDGVFRETVDAYHPTRIWQASVYSITGLPAGEHTIKGVKRSGEYAIVDAFKVHSGTAVTTVNNDAAQISYSREPGFANNVGAVVGNKSTGAEARAAAVVRRIDVRGPRASVAYRLDVDGSTVASFALVYAVKGSALQVTLEEVTGRKGWELIEVHTPSLVTVAQSEKDAWIAHGNDGGLLAPLATAKESSLPYGVRGQFPNFSILPLTLLGKAGVSVAMEVPGYLNNTALTVYGAGAAKKATVGAVTLHRIPGGATTPSLPVEQNQVVRLDFVGDTDRSGTVDWLDAAKVVKARIPKNPTKYYDDKFMYALQGQVGPTDRTAPEHTFPQAEDLVKRVSSLIDGRPQVVFMAGWPEGGHDTSYPAVGTVNPELGGKAGFDRLQTNARTKYNTNVTLDDNWDDQYDNAYTAGVFDPKYITVTREGELERHNAWNGVDLSYITGFAKYMAGPGRDRAPFTKKYYGLRDGVLIDGMSWWSIRNDFDPAHPASAVKNLEDGKFELIDQYARLGISVGSELLRSPFIGRLGFTMDGPTGGGWNGFGGTPIPLMSLVLRDSTIYGINSGGSPDLRSTLFNNNRTHTWLDKATPDAKITGLYYLQYLPWMKLHDLDVQTFQRDGQTATIGFGGGTSVFVDDASATQRVVYRGVEIMNGNSVTVPMDDRRIAFYSDTAKTLSYPLPHGADPAKLRAKLITATEHVTHPVTVKAGRITVDVPANTPVVVTTR</sequence>